<evidence type="ECO:0000313" key="2">
    <source>
        <dbReference type="Proteomes" id="UP001292094"/>
    </source>
</evidence>
<organism evidence="1 2">
    <name type="scientific">Petrolisthes manimaculis</name>
    <dbReference type="NCBI Taxonomy" id="1843537"/>
    <lineage>
        <taxon>Eukaryota</taxon>
        <taxon>Metazoa</taxon>
        <taxon>Ecdysozoa</taxon>
        <taxon>Arthropoda</taxon>
        <taxon>Crustacea</taxon>
        <taxon>Multicrustacea</taxon>
        <taxon>Malacostraca</taxon>
        <taxon>Eumalacostraca</taxon>
        <taxon>Eucarida</taxon>
        <taxon>Decapoda</taxon>
        <taxon>Pleocyemata</taxon>
        <taxon>Anomura</taxon>
        <taxon>Galatheoidea</taxon>
        <taxon>Porcellanidae</taxon>
        <taxon>Petrolisthes</taxon>
    </lineage>
</organism>
<sequence length="68" mass="7356">MKKLNKSKNKSTPAAAAAAGIGLPLNIKPGVNGFDYYLRHQTLNGLAEEEEEEEEDVSVVGWLSVVVE</sequence>
<dbReference type="EMBL" id="JAWZYT010002440">
    <property type="protein sequence ID" value="KAK4304365.1"/>
    <property type="molecule type" value="Genomic_DNA"/>
</dbReference>
<proteinExistence type="predicted"/>
<accession>A0AAE1P923</accession>
<comment type="caution">
    <text evidence="1">The sequence shown here is derived from an EMBL/GenBank/DDBJ whole genome shotgun (WGS) entry which is preliminary data.</text>
</comment>
<reference evidence="1" key="1">
    <citation type="submission" date="2023-11" db="EMBL/GenBank/DDBJ databases">
        <title>Genome assemblies of two species of porcelain crab, Petrolisthes cinctipes and Petrolisthes manimaculis (Anomura: Porcellanidae).</title>
        <authorList>
            <person name="Angst P."/>
        </authorList>
    </citation>
    <scope>NUCLEOTIDE SEQUENCE</scope>
    <source>
        <strain evidence="1">PB745_02</strain>
        <tissue evidence="1">Gill</tissue>
    </source>
</reference>
<protein>
    <submittedName>
        <fullName evidence="1">Uncharacterized protein</fullName>
    </submittedName>
</protein>
<gene>
    <name evidence="1" type="ORF">Pmani_023693</name>
</gene>
<dbReference type="Proteomes" id="UP001292094">
    <property type="component" value="Unassembled WGS sequence"/>
</dbReference>
<evidence type="ECO:0000313" key="1">
    <source>
        <dbReference type="EMBL" id="KAK4304365.1"/>
    </source>
</evidence>
<keyword evidence="2" id="KW-1185">Reference proteome</keyword>
<name>A0AAE1P923_9EUCA</name>
<dbReference type="AlphaFoldDB" id="A0AAE1P923"/>